<feature type="domain" description="C2H2-type" evidence="14">
    <location>
        <begin position="424"/>
        <end position="451"/>
    </location>
</feature>
<feature type="binding site" evidence="12">
    <location>
        <position position="79"/>
    </location>
    <ligand>
        <name>Zn(2+)</name>
        <dbReference type="ChEBI" id="CHEBI:29105"/>
    </ligand>
</feature>
<dbReference type="Pfam" id="PF00096">
    <property type="entry name" value="zf-C2H2"/>
    <property type="match status" value="6"/>
</dbReference>
<sequence length="606" mass="70035">MDTATALSSNGQKTEAIKQELIDIEVEDFQKICRTCMSRDKLKGIRDVLNKDGVKLTELFKHYLEVDSINNQNMPQNICTKCTKEIFKFYVFKQQCLHYDKLFKERLTKKERLVYEDNDYTNDNKFEILMDDDDDYHDDADDPPDSPDYYDEEFKPEKPSKSAKPPPADAGDRNDQIKREKADFGEIYDDDEDDEDEEWSEDDEKPLIQTLIKTEDELNCKVCSEEFKTAEELKAHQEEQNHVAKKKRSNKLKKCKYCDKEVAAYKMRQHLRVHTKEKPFVCKVCGQSFSLAGNLKRHKMIHSGERPHVCQICGKGFGTTSHLKRHVKTHESRPEKGRHNRESINKTCPICGQHFLSNHFFEKHLLRHEKKSKSEESADGENTSHLNVSKPQKGDFLCSECGKSYYSKPYLLIHQKLHKGEKPYSCDICSNRFTQITGLNRHMKSHSNLRPHKCPICGKGFLQATHLKVHIRTHTGEKPYKCYCGKSFALKVNLTSHTRTHSGEASYLCVICHKGFYSSSSLKKHKCNHRDTTVKYGETSFVTDGQETINVCQICGKIFADLEDLDKHVRNHKIVNEPVESILLVHDSCVEEEIAEVPNPESIVTF</sequence>
<evidence type="ECO:0000259" key="15">
    <source>
        <dbReference type="PROSITE" id="PS51915"/>
    </source>
</evidence>
<evidence type="ECO:0000256" key="12">
    <source>
        <dbReference type="PROSITE-ProRule" id="PRU01263"/>
    </source>
</evidence>
<dbReference type="PANTHER" id="PTHR24406">
    <property type="entry name" value="TRANSCRIPTIONAL REPRESSOR CTCFL-RELATED"/>
    <property type="match status" value="1"/>
</dbReference>
<evidence type="ECO:0000256" key="7">
    <source>
        <dbReference type="ARBA" id="ARBA00022843"/>
    </source>
</evidence>
<feature type="compositionally biased region" description="Acidic residues" evidence="13">
    <location>
        <begin position="186"/>
        <end position="204"/>
    </location>
</feature>
<feature type="domain" description="C2H2-type" evidence="14">
    <location>
        <begin position="396"/>
        <end position="423"/>
    </location>
</feature>
<dbReference type="InterPro" id="IPR012934">
    <property type="entry name" value="Znf_AD"/>
</dbReference>
<feature type="region of interest" description="Disordered" evidence="13">
    <location>
        <begin position="130"/>
        <end position="205"/>
    </location>
</feature>
<dbReference type="Gene3D" id="3.40.1800.20">
    <property type="match status" value="1"/>
</dbReference>
<keyword evidence="2" id="KW-1017">Isopeptide bond</keyword>
<feature type="domain" description="C2H2-type" evidence="14">
    <location>
        <begin position="550"/>
        <end position="572"/>
    </location>
</feature>
<feature type="binding site" evidence="12">
    <location>
        <position position="36"/>
    </location>
    <ligand>
        <name>Zn(2+)</name>
        <dbReference type="ChEBI" id="CHEBI:29105"/>
    </ligand>
</feature>
<dbReference type="SMART" id="SM00868">
    <property type="entry name" value="zf-AD"/>
    <property type="match status" value="1"/>
</dbReference>
<dbReference type="SUPFAM" id="SSF57716">
    <property type="entry name" value="Glucocorticoid receptor-like (DNA-binding domain)"/>
    <property type="match status" value="1"/>
</dbReference>
<dbReference type="AlphaFoldDB" id="A0A9P0FI07"/>
<keyword evidence="9" id="KW-0804">Transcription</keyword>
<feature type="domain" description="C2H2-type" evidence="14">
    <location>
        <begin position="308"/>
        <end position="335"/>
    </location>
</feature>
<evidence type="ECO:0000256" key="13">
    <source>
        <dbReference type="SAM" id="MobiDB-lite"/>
    </source>
</evidence>
<dbReference type="InterPro" id="IPR050888">
    <property type="entry name" value="ZnF_C2H2-type_TF"/>
</dbReference>
<proteinExistence type="predicted"/>
<evidence type="ECO:0000256" key="4">
    <source>
        <dbReference type="ARBA" id="ARBA00022737"/>
    </source>
</evidence>
<evidence type="ECO:0000256" key="1">
    <source>
        <dbReference type="ARBA" id="ARBA00004123"/>
    </source>
</evidence>
<evidence type="ECO:0000313" key="16">
    <source>
        <dbReference type="EMBL" id="CAH0555638.1"/>
    </source>
</evidence>
<feature type="binding site" evidence="12">
    <location>
        <position position="82"/>
    </location>
    <ligand>
        <name>Zn(2+)</name>
        <dbReference type="ChEBI" id="CHEBI:29105"/>
    </ligand>
</feature>
<evidence type="ECO:0000256" key="6">
    <source>
        <dbReference type="ARBA" id="ARBA00022833"/>
    </source>
</evidence>
<protein>
    <submittedName>
        <fullName evidence="16">Uncharacterized protein</fullName>
    </submittedName>
</protein>
<evidence type="ECO:0000256" key="5">
    <source>
        <dbReference type="ARBA" id="ARBA00022771"/>
    </source>
</evidence>
<keyword evidence="3 12" id="KW-0479">Metal-binding</keyword>
<evidence type="ECO:0000256" key="10">
    <source>
        <dbReference type="ARBA" id="ARBA00023242"/>
    </source>
</evidence>
<dbReference type="EMBL" id="OV121135">
    <property type="protein sequence ID" value="CAH0555638.1"/>
    <property type="molecule type" value="Genomic_DNA"/>
</dbReference>
<dbReference type="GO" id="GO:0000785">
    <property type="term" value="C:chromatin"/>
    <property type="evidence" value="ECO:0007669"/>
    <property type="project" value="UniProtKB-ARBA"/>
</dbReference>
<evidence type="ECO:0000256" key="9">
    <source>
        <dbReference type="ARBA" id="ARBA00023163"/>
    </source>
</evidence>
<keyword evidence="4" id="KW-0677">Repeat</keyword>
<feature type="compositionally biased region" description="Acidic residues" evidence="13">
    <location>
        <begin position="130"/>
        <end position="151"/>
    </location>
</feature>
<name>A0A9P0FI07_BRAAE</name>
<accession>A0A9P0FI07</accession>
<dbReference type="GO" id="GO:0040029">
    <property type="term" value="P:epigenetic regulation of gene expression"/>
    <property type="evidence" value="ECO:0007669"/>
    <property type="project" value="UniProtKB-ARBA"/>
</dbReference>
<evidence type="ECO:0000256" key="3">
    <source>
        <dbReference type="ARBA" id="ARBA00022723"/>
    </source>
</evidence>
<dbReference type="InterPro" id="IPR036236">
    <property type="entry name" value="Znf_C2H2_sf"/>
</dbReference>
<feature type="binding site" evidence="12">
    <location>
        <position position="33"/>
    </location>
    <ligand>
        <name>Zn(2+)</name>
        <dbReference type="ChEBI" id="CHEBI:29105"/>
    </ligand>
</feature>
<dbReference type="PROSITE" id="PS50157">
    <property type="entry name" value="ZINC_FINGER_C2H2_2"/>
    <property type="match status" value="9"/>
</dbReference>
<dbReference type="InterPro" id="IPR013087">
    <property type="entry name" value="Znf_C2H2_type"/>
</dbReference>
<dbReference type="GO" id="GO:0006357">
    <property type="term" value="P:regulation of transcription by RNA polymerase II"/>
    <property type="evidence" value="ECO:0007669"/>
    <property type="project" value="UniProtKB-ARBA"/>
</dbReference>
<dbReference type="Pfam" id="PF13912">
    <property type="entry name" value="zf-C2H2_6"/>
    <property type="match status" value="1"/>
</dbReference>
<keyword evidence="7" id="KW-0832">Ubl conjugation</keyword>
<feature type="domain" description="C2H2-type" evidence="14">
    <location>
        <begin position="480"/>
        <end position="506"/>
    </location>
</feature>
<dbReference type="FunFam" id="3.30.160.60:FF:000145">
    <property type="entry name" value="Zinc finger protein 574"/>
    <property type="match status" value="1"/>
</dbReference>
<feature type="domain" description="C2H2-type" evidence="14">
    <location>
        <begin position="280"/>
        <end position="307"/>
    </location>
</feature>
<keyword evidence="5 11" id="KW-0863">Zinc-finger</keyword>
<comment type="subcellular location">
    <subcellularLocation>
        <location evidence="1">Nucleus</location>
    </subcellularLocation>
</comment>
<keyword evidence="8" id="KW-0805">Transcription regulation</keyword>
<organism evidence="16 17">
    <name type="scientific">Brassicogethes aeneus</name>
    <name type="common">Rape pollen beetle</name>
    <name type="synonym">Meligethes aeneus</name>
    <dbReference type="NCBI Taxonomy" id="1431903"/>
    <lineage>
        <taxon>Eukaryota</taxon>
        <taxon>Metazoa</taxon>
        <taxon>Ecdysozoa</taxon>
        <taxon>Arthropoda</taxon>
        <taxon>Hexapoda</taxon>
        <taxon>Insecta</taxon>
        <taxon>Pterygota</taxon>
        <taxon>Neoptera</taxon>
        <taxon>Endopterygota</taxon>
        <taxon>Coleoptera</taxon>
        <taxon>Polyphaga</taxon>
        <taxon>Cucujiformia</taxon>
        <taxon>Nitidulidae</taxon>
        <taxon>Meligethinae</taxon>
        <taxon>Brassicogethes</taxon>
    </lineage>
</organism>
<dbReference type="GO" id="GO:0043565">
    <property type="term" value="F:sequence-specific DNA binding"/>
    <property type="evidence" value="ECO:0007669"/>
    <property type="project" value="UniProtKB-ARBA"/>
</dbReference>
<evidence type="ECO:0000256" key="11">
    <source>
        <dbReference type="PROSITE-ProRule" id="PRU00042"/>
    </source>
</evidence>
<dbReference type="GO" id="GO:0003682">
    <property type="term" value="F:chromatin binding"/>
    <property type="evidence" value="ECO:0007669"/>
    <property type="project" value="UniProtKB-ARBA"/>
</dbReference>
<feature type="domain" description="C2H2-type" evidence="14">
    <location>
        <begin position="218"/>
        <end position="247"/>
    </location>
</feature>
<keyword evidence="6 12" id="KW-0862">Zinc</keyword>
<dbReference type="SMART" id="SM00355">
    <property type="entry name" value="ZnF_C2H2"/>
    <property type="match status" value="11"/>
</dbReference>
<dbReference type="SUPFAM" id="SSF57667">
    <property type="entry name" value="beta-beta-alpha zinc fingers"/>
    <property type="match status" value="4"/>
</dbReference>
<feature type="domain" description="ZAD" evidence="15">
    <location>
        <begin position="31"/>
        <end position="106"/>
    </location>
</feature>
<dbReference type="Proteomes" id="UP001154078">
    <property type="component" value="Chromosome 4"/>
</dbReference>
<feature type="domain" description="C2H2-type" evidence="14">
    <location>
        <begin position="507"/>
        <end position="529"/>
    </location>
</feature>
<dbReference type="OrthoDB" id="6077919at2759"/>
<feature type="compositionally biased region" description="Basic and acidic residues" evidence="13">
    <location>
        <begin position="170"/>
        <end position="184"/>
    </location>
</feature>
<dbReference type="FunFam" id="3.30.160.60:FF:000630">
    <property type="entry name" value="Zinc finger protein 180"/>
    <property type="match status" value="1"/>
</dbReference>
<evidence type="ECO:0000256" key="8">
    <source>
        <dbReference type="ARBA" id="ARBA00023015"/>
    </source>
</evidence>
<keyword evidence="10" id="KW-0539">Nucleus</keyword>
<dbReference type="GO" id="GO:0005634">
    <property type="term" value="C:nucleus"/>
    <property type="evidence" value="ECO:0007669"/>
    <property type="project" value="UniProtKB-SubCell"/>
</dbReference>
<feature type="domain" description="C2H2-type" evidence="14">
    <location>
        <begin position="452"/>
        <end position="479"/>
    </location>
</feature>
<dbReference type="PROSITE" id="PS51915">
    <property type="entry name" value="ZAD"/>
    <property type="match status" value="1"/>
</dbReference>
<keyword evidence="17" id="KW-1185">Reference proteome</keyword>
<reference evidence="16" key="1">
    <citation type="submission" date="2021-12" db="EMBL/GenBank/DDBJ databases">
        <authorList>
            <person name="King R."/>
        </authorList>
    </citation>
    <scope>NUCLEOTIDE SEQUENCE</scope>
</reference>
<dbReference type="GO" id="GO:0008270">
    <property type="term" value="F:zinc ion binding"/>
    <property type="evidence" value="ECO:0007669"/>
    <property type="project" value="UniProtKB-UniRule"/>
</dbReference>
<evidence type="ECO:0000313" key="17">
    <source>
        <dbReference type="Proteomes" id="UP001154078"/>
    </source>
</evidence>
<dbReference type="Gene3D" id="3.30.160.60">
    <property type="entry name" value="Classic Zinc Finger"/>
    <property type="match status" value="8"/>
</dbReference>
<dbReference type="Pfam" id="PF07776">
    <property type="entry name" value="zf-AD"/>
    <property type="match status" value="1"/>
</dbReference>
<dbReference type="FunFam" id="3.30.160.60:FF:001289">
    <property type="entry name" value="Zinc finger protein 574"/>
    <property type="match status" value="1"/>
</dbReference>
<evidence type="ECO:0000259" key="14">
    <source>
        <dbReference type="PROSITE" id="PS50157"/>
    </source>
</evidence>
<dbReference type="FunFam" id="3.30.160.60:FF:000690">
    <property type="entry name" value="Zinc finger protein 354C"/>
    <property type="match status" value="1"/>
</dbReference>
<gene>
    <name evidence="16" type="ORF">MELIAE_LOCUS6953</name>
</gene>
<dbReference type="PROSITE" id="PS00028">
    <property type="entry name" value="ZINC_FINGER_C2H2_1"/>
    <property type="match status" value="9"/>
</dbReference>
<evidence type="ECO:0000256" key="2">
    <source>
        <dbReference type="ARBA" id="ARBA00022499"/>
    </source>
</evidence>
<dbReference type="FunFam" id="3.30.160.60:FF:000624">
    <property type="entry name" value="zinc finger protein 697"/>
    <property type="match status" value="1"/>
</dbReference>